<accession>A0A0C9ZFD6</accession>
<evidence type="ECO:0000256" key="1">
    <source>
        <dbReference type="SAM" id="MobiDB-lite"/>
    </source>
</evidence>
<feature type="compositionally biased region" description="Polar residues" evidence="1">
    <location>
        <begin position="97"/>
        <end position="106"/>
    </location>
</feature>
<dbReference type="AlphaFoldDB" id="A0A0C9ZFD6"/>
<dbReference type="Proteomes" id="UP000054018">
    <property type="component" value="Unassembled WGS sequence"/>
</dbReference>
<sequence>MVVSSDEDDGSWQVTSTTEDNTEETVTHIKMIKTTRKGTTEMVKTMVKHRTHSTKTTLRSPQRCSPSVSQSPVAITTSASTLPSSPGTPRPTRKPQSDSGLITSLPSVCRSSTSQTAVIPHPSDVPHPTSMPEGFYLIIVGQEVGIFYTW</sequence>
<feature type="compositionally biased region" description="Polar residues" evidence="1">
    <location>
        <begin position="54"/>
        <end position="87"/>
    </location>
</feature>
<feature type="region of interest" description="Disordered" evidence="1">
    <location>
        <begin position="1"/>
        <end position="27"/>
    </location>
</feature>
<dbReference type="EMBL" id="KN833799">
    <property type="protein sequence ID" value="KIK18693.1"/>
    <property type="molecule type" value="Genomic_DNA"/>
</dbReference>
<evidence type="ECO:0000313" key="2">
    <source>
        <dbReference type="EMBL" id="KIK18693.1"/>
    </source>
</evidence>
<gene>
    <name evidence="2" type="ORF">PISMIDRAFT_14189</name>
</gene>
<keyword evidence="3" id="KW-1185">Reference proteome</keyword>
<reference evidence="2 3" key="1">
    <citation type="submission" date="2014-04" db="EMBL/GenBank/DDBJ databases">
        <authorList>
            <consortium name="DOE Joint Genome Institute"/>
            <person name="Kuo A."/>
            <person name="Kohler A."/>
            <person name="Costa M.D."/>
            <person name="Nagy L.G."/>
            <person name="Floudas D."/>
            <person name="Copeland A."/>
            <person name="Barry K.W."/>
            <person name="Cichocki N."/>
            <person name="Veneault-Fourrey C."/>
            <person name="LaButti K."/>
            <person name="Lindquist E.A."/>
            <person name="Lipzen A."/>
            <person name="Lundell T."/>
            <person name="Morin E."/>
            <person name="Murat C."/>
            <person name="Sun H."/>
            <person name="Tunlid A."/>
            <person name="Henrissat B."/>
            <person name="Grigoriev I.V."/>
            <person name="Hibbett D.S."/>
            <person name="Martin F."/>
            <person name="Nordberg H.P."/>
            <person name="Cantor M.N."/>
            <person name="Hua S.X."/>
        </authorList>
    </citation>
    <scope>NUCLEOTIDE SEQUENCE [LARGE SCALE GENOMIC DNA]</scope>
    <source>
        <strain evidence="2 3">441</strain>
    </source>
</reference>
<protein>
    <submittedName>
        <fullName evidence="2">Unplaced genomic scaffold scaffold_115, whole genome shotgun sequence</fullName>
    </submittedName>
</protein>
<evidence type="ECO:0000313" key="3">
    <source>
        <dbReference type="Proteomes" id="UP000054018"/>
    </source>
</evidence>
<feature type="region of interest" description="Disordered" evidence="1">
    <location>
        <begin position="48"/>
        <end position="106"/>
    </location>
</feature>
<dbReference type="HOGENOM" id="CLU_1741306_0_0_1"/>
<reference evidence="3" key="2">
    <citation type="submission" date="2015-01" db="EMBL/GenBank/DDBJ databases">
        <title>Evolutionary Origins and Diversification of the Mycorrhizal Mutualists.</title>
        <authorList>
            <consortium name="DOE Joint Genome Institute"/>
            <consortium name="Mycorrhizal Genomics Consortium"/>
            <person name="Kohler A."/>
            <person name="Kuo A."/>
            <person name="Nagy L.G."/>
            <person name="Floudas D."/>
            <person name="Copeland A."/>
            <person name="Barry K.W."/>
            <person name="Cichocki N."/>
            <person name="Veneault-Fourrey C."/>
            <person name="LaButti K."/>
            <person name="Lindquist E.A."/>
            <person name="Lipzen A."/>
            <person name="Lundell T."/>
            <person name="Morin E."/>
            <person name="Murat C."/>
            <person name="Riley R."/>
            <person name="Ohm R."/>
            <person name="Sun H."/>
            <person name="Tunlid A."/>
            <person name="Henrissat B."/>
            <person name="Grigoriev I.V."/>
            <person name="Hibbett D.S."/>
            <person name="Martin F."/>
        </authorList>
    </citation>
    <scope>NUCLEOTIDE SEQUENCE [LARGE SCALE GENOMIC DNA]</scope>
    <source>
        <strain evidence="3">441</strain>
    </source>
</reference>
<name>A0A0C9ZFD6_9AGAM</name>
<organism evidence="2 3">
    <name type="scientific">Pisolithus microcarpus 441</name>
    <dbReference type="NCBI Taxonomy" id="765257"/>
    <lineage>
        <taxon>Eukaryota</taxon>
        <taxon>Fungi</taxon>
        <taxon>Dikarya</taxon>
        <taxon>Basidiomycota</taxon>
        <taxon>Agaricomycotina</taxon>
        <taxon>Agaricomycetes</taxon>
        <taxon>Agaricomycetidae</taxon>
        <taxon>Boletales</taxon>
        <taxon>Sclerodermatineae</taxon>
        <taxon>Pisolithaceae</taxon>
        <taxon>Pisolithus</taxon>
    </lineage>
</organism>
<proteinExistence type="predicted"/>
<feature type="compositionally biased region" description="Acidic residues" evidence="1">
    <location>
        <begin position="1"/>
        <end position="10"/>
    </location>
</feature>